<feature type="transmembrane region" description="Helical" evidence="1">
    <location>
        <begin position="133"/>
        <end position="155"/>
    </location>
</feature>
<feature type="transmembrane region" description="Helical" evidence="1">
    <location>
        <begin position="39"/>
        <end position="57"/>
    </location>
</feature>
<dbReference type="Pfam" id="PF13858">
    <property type="entry name" value="DUF4199"/>
    <property type="match status" value="1"/>
</dbReference>
<name>A0A9X1KZ48_9BACT</name>
<protein>
    <submittedName>
        <fullName evidence="2">DUF4199 domain-containing protein</fullName>
    </submittedName>
</protein>
<keyword evidence="1" id="KW-0812">Transmembrane</keyword>
<dbReference type="InterPro" id="IPR025250">
    <property type="entry name" value="DUF4199"/>
</dbReference>
<evidence type="ECO:0000256" key="1">
    <source>
        <dbReference type="SAM" id="Phobius"/>
    </source>
</evidence>
<dbReference type="Proteomes" id="UP001139409">
    <property type="component" value="Unassembled WGS sequence"/>
</dbReference>
<dbReference type="AlphaFoldDB" id="A0A9X1KZ48"/>
<reference evidence="2" key="1">
    <citation type="submission" date="2021-09" db="EMBL/GenBank/DDBJ databases">
        <title>Fulvivirga sp. isolated from coastal sediment.</title>
        <authorList>
            <person name="Yu H."/>
        </authorList>
    </citation>
    <scope>NUCLEOTIDE SEQUENCE</scope>
    <source>
        <strain evidence="2">1062</strain>
    </source>
</reference>
<dbReference type="EMBL" id="JAIXNE010000006">
    <property type="protein sequence ID" value="MCA6078543.1"/>
    <property type="molecule type" value="Genomic_DNA"/>
</dbReference>
<accession>A0A9X1KZ48</accession>
<dbReference type="RefSeq" id="WP_225699400.1">
    <property type="nucleotide sequence ID" value="NZ_JAIXNE010000006.1"/>
</dbReference>
<feature type="transmembrane region" description="Helical" evidence="1">
    <location>
        <begin position="78"/>
        <end position="96"/>
    </location>
</feature>
<proteinExistence type="predicted"/>
<evidence type="ECO:0000313" key="3">
    <source>
        <dbReference type="Proteomes" id="UP001139409"/>
    </source>
</evidence>
<keyword evidence="1" id="KW-0472">Membrane</keyword>
<gene>
    <name evidence="2" type="ORF">LDX50_26955</name>
</gene>
<keyword evidence="1" id="KW-1133">Transmembrane helix</keyword>
<keyword evidence="3" id="KW-1185">Reference proteome</keyword>
<evidence type="ECO:0000313" key="2">
    <source>
        <dbReference type="EMBL" id="MCA6078543.1"/>
    </source>
</evidence>
<sequence length="162" mass="18723">MKNIRIEIKWGIIFTIVMMLWTLLERLLGWHDVHIDKHAYYTLIFILPAFIMYYFALVEKRETDYAGQMNWSQGFRSGIIIGIVVALLSPLSQYITQTFISPHYFDNVIEYSVKSGTYETTEAAAEYFNLTNYIVQSMIFAVVTGAFTAAIVAIFTKKKYAN</sequence>
<feature type="transmembrane region" description="Helical" evidence="1">
    <location>
        <begin position="7"/>
        <end position="24"/>
    </location>
</feature>
<comment type="caution">
    <text evidence="2">The sequence shown here is derived from an EMBL/GenBank/DDBJ whole genome shotgun (WGS) entry which is preliminary data.</text>
</comment>
<organism evidence="2 3">
    <name type="scientific">Fulvivirga sedimenti</name>
    <dbReference type="NCBI Taxonomy" id="2879465"/>
    <lineage>
        <taxon>Bacteria</taxon>
        <taxon>Pseudomonadati</taxon>
        <taxon>Bacteroidota</taxon>
        <taxon>Cytophagia</taxon>
        <taxon>Cytophagales</taxon>
        <taxon>Fulvivirgaceae</taxon>
        <taxon>Fulvivirga</taxon>
    </lineage>
</organism>